<dbReference type="SMART" id="SM00353">
    <property type="entry name" value="HLH"/>
    <property type="match status" value="1"/>
</dbReference>
<evidence type="ECO:0000256" key="2">
    <source>
        <dbReference type="ARBA" id="ARBA00005510"/>
    </source>
</evidence>
<dbReference type="Gene3D" id="4.10.280.10">
    <property type="entry name" value="Helix-loop-helix DNA-binding domain"/>
    <property type="match status" value="1"/>
</dbReference>
<dbReference type="InterPro" id="IPR045843">
    <property type="entry name" value="IND-like"/>
</dbReference>
<dbReference type="InterPro" id="IPR036638">
    <property type="entry name" value="HLH_DNA-bd_sf"/>
</dbReference>
<sequence length="295" mass="33420">MEHCAVAYEQNISSDESEMMLQWFGSQYFNQTMLMQTDVLPIHEDSSNNSSPNLEFYNVDSYNLYESNPINSSFLPSLGYDEYQQGMECMPEDQHAMSYLNVAADQQYVSQVFTNEAVETGNVVQPKGKRKLQINCCEKETNDDSDQISNNVSRKKSRSSVRAPRRGRNSKEESSQGESSSCSSEDEMNGESNANYNSKKGGKSKAGRGSSTDPQSLYARKRREKINQRLRILQNLVPNGTKVDISTMLEEAVQYVKFLQMQIKLLSSDDLWMYAPLAYNGVNINIDLSICQQQC</sequence>
<dbReference type="PANTHER" id="PTHR16223">
    <property type="entry name" value="TRANSCRIPTION FACTOR BHLH83-RELATED"/>
    <property type="match status" value="1"/>
</dbReference>
<dbReference type="CDD" id="cd11454">
    <property type="entry name" value="bHLH_AtIND_like"/>
    <property type="match status" value="1"/>
</dbReference>
<comment type="subcellular location">
    <subcellularLocation>
        <location evidence="1">Nucleus</location>
    </subcellularLocation>
</comment>
<organism evidence="9 10">
    <name type="scientific">Rhynchospora breviuscula</name>
    <dbReference type="NCBI Taxonomy" id="2022672"/>
    <lineage>
        <taxon>Eukaryota</taxon>
        <taxon>Viridiplantae</taxon>
        <taxon>Streptophyta</taxon>
        <taxon>Embryophyta</taxon>
        <taxon>Tracheophyta</taxon>
        <taxon>Spermatophyta</taxon>
        <taxon>Magnoliopsida</taxon>
        <taxon>Liliopsida</taxon>
        <taxon>Poales</taxon>
        <taxon>Cyperaceae</taxon>
        <taxon>Cyperoideae</taxon>
        <taxon>Rhynchosporeae</taxon>
        <taxon>Rhynchospora</taxon>
    </lineage>
</organism>
<feature type="region of interest" description="Disordered" evidence="7">
    <location>
        <begin position="141"/>
        <end position="219"/>
    </location>
</feature>
<evidence type="ECO:0000256" key="1">
    <source>
        <dbReference type="ARBA" id="ARBA00004123"/>
    </source>
</evidence>
<feature type="domain" description="BHLH" evidence="8">
    <location>
        <begin position="210"/>
        <end position="259"/>
    </location>
</feature>
<comment type="similarity">
    <text evidence="2">Belongs to the bHLH protein family.</text>
</comment>
<name>A0A9Q0CNX7_9POAL</name>
<dbReference type="OrthoDB" id="651283at2759"/>
<keyword evidence="4" id="KW-0238">DNA-binding</keyword>
<evidence type="ECO:0000256" key="7">
    <source>
        <dbReference type="SAM" id="MobiDB-lite"/>
    </source>
</evidence>
<evidence type="ECO:0000256" key="4">
    <source>
        <dbReference type="ARBA" id="ARBA00023125"/>
    </source>
</evidence>
<keyword evidence="10" id="KW-1185">Reference proteome</keyword>
<dbReference type="Proteomes" id="UP001151287">
    <property type="component" value="Unassembled WGS sequence"/>
</dbReference>
<dbReference type="EMBL" id="JAMQYH010000002">
    <property type="protein sequence ID" value="KAJ1697472.1"/>
    <property type="molecule type" value="Genomic_DNA"/>
</dbReference>
<protein>
    <recommendedName>
        <fullName evidence="8">BHLH domain-containing protein</fullName>
    </recommendedName>
</protein>
<gene>
    <name evidence="9" type="ORF">LUZ63_005984</name>
</gene>
<keyword evidence="6" id="KW-0539">Nucleus</keyword>
<dbReference type="GO" id="GO:0005634">
    <property type="term" value="C:nucleus"/>
    <property type="evidence" value="ECO:0007669"/>
    <property type="project" value="UniProtKB-SubCell"/>
</dbReference>
<reference evidence="9" key="1">
    <citation type="journal article" date="2022" name="Cell">
        <title>Repeat-based holocentromeres influence genome architecture and karyotype evolution.</title>
        <authorList>
            <person name="Hofstatter P.G."/>
            <person name="Thangavel G."/>
            <person name="Lux T."/>
            <person name="Neumann P."/>
            <person name="Vondrak T."/>
            <person name="Novak P."/>
            <person name="Zhang M."/>
            <person name="Costa L."/>
            <person name="Castellani M."/>
            <person name="Scott A."/>
            <person name="Toegelov H."/>
            <person name="Fuchs J."/>
            <person name="Mata-Sucre Y."/>
            <person name="Dias Y."/>
            <person name="Vanzela A.L.L."/>
            <person name="Huettel B."/>
            <person name="Almeida C.C.S."/>
            <person name="Simkova H."/>
            <person name="Souza G."/>
            <person name="Pedrosa-Harand A."/>
            <person name="Macas J."/>
            <person name="Mayer K.F.X."/>
            <person name="Houben A."/>
            <person name="Marques A."/>
        </authorList>
    </citation>
    <scope>NUCLEOTIDE SEQUENCE</scope>
    <source>
        <strain evidence="9">RhyBre1mFocal</strain>
    </source>
</reference>
<evidence type="ECO:0000313" key="9">
    <source>
        <dbReference type="EMBL" id="KAJ1697472.1"/>
    </source>
</evidence>
<evidence type="ECO:0000256" key="3">
    <source>
        <dbReference type="ARBA" id="ARBA00023015"/>
    </source>
</evidence>
<dbReference type="GO" id="GO:0000981">
    <property type="term" value="F:DNA-binding transcription factor activity, RNA polymerase II-specific"/>
    <property type="evidence" value="ECO:0007669"/>
    <property type="project" value="TreeGrafter"/>
</dbReference>
<evidence type="ECO:0000259" key="8">
    <source>
        <dbReference type="PROSITE" id="PS50888"/>
    </source>
</evidence>
<dbReference type="SUPFAM" id="SSF47459">
    <property type="entry name" value="HLH, helix-loop-helix DNA-binding domain"/>
    <property type="match status" value="1"/>
</dbReference>
<dbReference type="PROSITE" id="PS50888">
    <property type="entry name" value="BHLH"/>
    <property type="match status" value="1"/>
</dbReference>
<dbReference type="GO" id="GO:0000978">
    <property type="term" value="F:RNA polymerase II cis-regulatory region sequence-specific DNA binding"/>
    <property type="evidence" value="ECO:0007669"/>
    <property type="project" value="TreeGrafter"/>
</dbReference>
<evidence type="ECO:0000256" key="5">
    <source>
        <dbReference type="ARBA" id="ARBA00023163"/>
    </source>
</evidence>
<evidence type="ECO:0000256" key="6">
    <source>
        <dbReference type="ARBA" id="ARBA00023242"/>
    </source>
</evidence>
<keyword evidence="3" id="KW-0805">Transcription regulation</keyword>
<comment type="caution">
    <text evidence="9">The sequence shown here is derived from an EMBL/GenBank/DDBJ whole genome shotgun (WGS) entry which is preliminary data.</text>
</comment>
<accession>A0A9Q0CNX7</accession>
<evidence type="ECO:0000313" key="10">
    <source>
        <dbReference type="Proteomes" id="UP001151287"/>
    </source>
</evidence>
<dbReference type="FunFam" id="4.10.280.10:FF:000022">
    <property type="entry name" value="Basic helix-loop-helix transcription factor"/>
    <property type="match status" value="1"/>
</dbReference>
<dbReference type="InterPro" id="IPR011598">
    <property type="entry name" value="bHLH_dom"/>
</dbReference>
<proteinExistence type="inferred from homology"/>
<feature type="compositionally biased region" description="Basic residues" evidence="7">
    <location>
        <begin position="153"/>
        <end position="168"/>
    </location>
</feature>
<dbReference type="GO" id="GO:0046983">
    <property type="term" value="F:protein dimerization activity"/>
    <property type="evidence" value="ECO:0007669"/>
    <property type="project" value="InterPro"/>
</dbReference>
<dbReference type="Pfam" id="PF00010">
    <property type="entry name" value="HLH"/>
    <property type="match status" value="1"/>
</dbReference>
<dbReference type="AlphaFoldDB" id="A0A9Q0CNX7"/>
<keyword evidence="5" id="KW-0804">Transcription</keyword>
<dbReference type="PANTHER" id="PTHR16223:SF300">
    <property type="entry name" value="TRANSCRIPTION FACTOR BHLH133"/>
    <property type="match status" value="1"/>
</dbReference>